<evidence type="ECO:0000256" key="3">
    <source>
        <dbReference type="PROSITE-ProRule" id="PRU00339"/>
    </source>
</evidence>
<dbReference type="PROSITE" id="PS50005">
    <property type="entry name" value="TPR"/>
    <property type="match status" value="6"/>
</dbReference>
<proteinExistence type="predicted"/>
<gene>
    <name evidence="5" type="ORF">J0M35_08195</name>
</gene>
<comment type="caution">
    <text evidence="5">The sequence shown here is derived from an EMBL/GenBank/DDBJ whole genome shotgun (WGS) entry which is preliminary data.</text>
</comment>
<keyword evidence="1" id="KW-0677">Repeat</keyword>
<dbReference type="Gene3D" id="1.25.40.10">
    <property type="entry name" value="Tetratricopeptide repeat domain"/>
    <property type="match status" value="3"/>
</dbReference>
<evidence type="ECO:0000256" key="2">
    <source>
        <dbReference type="ARBA" id="ARBA00022803"/>
    </source>
</evidence>
<evidence type="ECO:0000313" key="6">
    <source>
        <dbReference type="Proteomes" id="UP000664277"/>
    </source>
</evidence>
<reference evidence="5" key="1">
    <citation type="submission" date="2021-02" db="EMBL/GenBank/DDBJ databases">
        <title>Genome-Resolved Metagenomics of a Microbial Community Performing Photosynthetic Biological Nutrient Removal.</title>
        <authorList>
            <person name="Mcdaniel E.A."/>
        </authorList>
    </citation>
    <scope>NUCLEOTIDE SEQUENCE</scope>
    <source>
        <strain evidence="5">UWPOB_OBS1</strain>
    </source>
</reference>
<keyword evidence="2 3" id="KW-0802">TPR repeat</keyword>
<dbReference type="PANTHER" id="PTHR45641">
    <property type="entry name" value="TETRATRICOPEPTIDE REPEAT PROTEIN (AFU_ORTHOLOGUE AFUA_6G03870)"/>
    <property type="match status" value="1"/>
</dbReference>
<accession>A0A8J7TKU1</accession>
<evidence type="ECO:0000313" key="5">
    <source>
        <dbReference type="EMBL" id="MBN8660325.1"/>
    </source>
</evidence>
<evidence type="ECO:0000256" key="1">
    <source>
        <dbReference type="ARBA" id="ARBA00022737"/>
    </source>
</evidence>
<evidence type="ECO:0000256" key="4">
    <source>
        <dbReference type="SAM" id="SignalP"/>
    </source>
</evidence>
<feature type="repeat" description="TPR" evidence="3">
    <location>
        <begin position="112"/>
        <end position="145"/>
    </location>
</feature>
<feature type="repeat" description="TPR" evidence="3">
    <location>
        <begin position="369"/>
        <end position="402"/>
    </location>
</feature>
<dbReference type="AlphaFoldDB" id="A0A8J7TKU1"/>
<feature type="repeat" description="TPR" evidence="3">
    <location>
        <begin position="410"/>
        <end position="443"/>
    </location>
</feature>
<dbReference type="SUPFAM" id="SSF48452">
    <property type="entry name" value="TPR-like"/>
    <property type="match status" value="1"/>
</dbReference>
<dbReference type="Proteomes" id="UP000664277">
    <property type="component" value="Unassembled WGS sequence"/>
</dbReference>
<sequence>MSRINKTQLALLLALSFSQPLAFADAVTWEKYLKEGQSGLAAGSLDKAVESYRKALDEAKSSGLEPKFVAVSINDLAMALVKAGKSDEAESLFKEAIALKEKSYGAEDESLVSTLGNLGQLYKAAKRYQDARLAYQRAVTIIEKGSDKDVKLIPLVNALAGISIETGELDDAALRLRRVIVLARASGDNAALSIAQNNLALVLRKQGKAEEAEALYKDVLAQSGGGNGVRGEDKDLNKAAALNNLARLHREKGEFDQAKPLLLEAYNLLAGRAADEPATVIVTLDNLATVSKELGDYNDAVKYYREALKLQAGVKGLSPESKADTDAVRMTNLALALLSSGDTTESEKLFKDTISTLEVQYGKTSLKLAPALANLGELYRQSEKYDQAEPLLRQAFDIRQAGDGKDPKLADAANDLAILYKEMGREKDSTDYFEKSLAVRENAPDSAELATALNNLARSYREQGAYDKAESLYKRALAIREKVFGADDASVAAVLRNYAKLLKLMGKPADARNLNVRASAIEAKQGQ</sequence>
<feature type="signal peptide" evidence="4">
    <location>
        <begin position="1"/>
        <end position="24"/>
    </location>
</feature>
<dbReference type="InterPro" id="IPR019734">
    <property type="entry name" value="TPR_rpt"/>
</dbReference>
<name>A0A8J7TKU1_9BACT</name>
<dbReference type="Pfam" id="PF13374">
    <property type="entry name" value="TPR_10"/>
    <property type="match status" value="2"/>
</dbReference>
<feature type="repeat" description="TPR" evidence="3">
    <location>
        <begin position="281"/>
        <end position="314"/>
    </location>
</feature>
<dbReference type="PANTHER" id="PTHR45641:SF19">
    <property type="entry name" value="NEPHROCYSTIN-3"/>
    <property type="match status" value="1"/>
</dbReference>
<protein>
    <submittedName>
        <fullName evidence="5">Tetratricopeptide repeat protein</fullName>
    </submittedName>
</protein>
<dbReference type="Pfam" id="PF13424">
    <property type="entry name" value="TPR_12"/>
    <property type="match status" value="4"/>
</dbReference>
<dbReference type="EMBL" id="JAFLCK010000009">
    <property type="protein sequence ID" value="MBN8660325.1"/>
    <property type="molecule type" value="Genomic_DNA"/>
</dbReference>
<dbReference type="InterPro" id="IPR011990">
    <property type="entry name" value="TPR-like_helical_dom_sf"/>
</dbReference>
<feature type="chain" id="PRO_5035206903" evidence="4">
    <location>
        <begin position="25"/>
        <end position="527"/>
    </location>
</feature>
<keyword evidence="4" id="KW-0732">Signal</keyword>
<feature type="repeat" description="TPR" evidence="3">
    <location>
        <begin position="450"/>
        <end position="483"/>
    </location>
</feature>
<dbReference type="SMART" id="SM00028">
    <property type="entry name" value="TPR"/>
    <property type="match status" value="9"/>
</dbReference>
<organism evidence="5 6">
    <name type="scientific">Candidatus Obscuribacter phosphatis</name>
    <dbReference type="NCBI Taxonomy" id="1906157"/>
    <lineage>
        <taxon>Bacteria</taxon>
        <taxon>Bacillati</taxon>
        <taxon>Candidatus Melainabacteria</taxon>
        <taxon>Candidatus Obscuribacterales</taxon>
        <taxon>Candidatus Obscuribacteraceae</taxon>
        <taxon>Candidatus Obscuribacter</taxon>
    </lineage>
</organism>
<feature type="repeat" description="TPR" evidence="3">
    <location>
        <begin position="70"/>
        <end position="103"/>
    </location>
</feature>